<feature type="compositionally biased region" description="Polar residues" evidence="1">
    <location>
        <begin position="430"/>
        <end position="439"/>
    </location>
</feature>
<accession>A0A0L0FB15</accession>
<protein>
    <submittedName>
        <fullName evidence="2">Uncharacterized protein</fullName>
    </submittedName>
</protein>
<feature type="compositionally biased region" description="Basic and acidic residues" evidence="1">
    <location>
        <begin position="306"/>
        <end position="315"/>
    </location>
</feature>
<sequence>AGYYPWASHHAHVQRTLSEGVSGSAGNSDVNFSLFQYSFDERCGRVESEPARASPEQYRVKTNQDSFQSAGPGCTGQVQRRLRSIGLRGDCTSESALGWGLTMSSGLNLSGPSSVTDLNRSVDSMSVRCASDCESLSSLKGPQEVEWRDSARTPMNAVNYAGSGYPHQAHEPAYYAGLPAPGDQNRNGVGARSTKHSYSETPISRIKDGHVTWGDLRGQLALADDGAMLAGDRSCDCQGCGVRRHEPESVMRRHEPESVMRKRWSQEKPVGGEMGYEQTKPAAYVSDASMRKSGRCKPPGSLYDDTLERKRDRQGPGRCLGGAVAEVRDYAMHRGKSSTPRPTEPSLRLFSEWGGLGAGDAETGLSVNTPVANGTGQGACVGGMEATTAPFTSACDYESGGYPQPSDCLNRRPDSVPSQTDTGPALARMTQGSGCSQTGGRVAPFYHPVRTPGYGDMYTPTSHTQIPSLWVPLATHPPDSGCTPSHTTTGFVPAERISSYRPTFVPAPMIPPYGVYLDEKSREYMQSLGPRAVGLGI</sequence>
<dbReference type="EMBL" id="KQ245822">
    <property type="protein sequence ID" value="KNC73288.1"/>
    <property type="molecule type" value="Genomic_DNA"/>
</dbReference>
<feature type="compositionally biased region" description="Polar residues" evidence="1">
    <location>
        <begin position="60"/>
        <end position="69"/>
    </location>
</feature>
<proteinExistence type="predicted"/>
<dbReference type="GeneID" id="25914655"/>
<feature type="non-terminal residue" evidence="2">
    <location>
        <position position="1"/>
    </location>
</feature>
<evidence type="ECO:0000313" key="3">
    <source>
        <dbReference type="Proteomes" id="UP000054560"/>
    </source>
</evidence>
<feature type="region of interest" description="Disordered" evidence="1">
    <location>
        <begin position="48"/>
        <end position="75"/>
    </location>
</feature>
<name>A0A0L0FB15_9EUKA</name>
<gene>
    <name evidence="2" type="ORF">SARC_14151</name>
</gene>
<evidence type="ECO:0000313" key="2">
    <source>
        <dbReference type="EMBL" id="KNC73288.1"/>
    </source>
</evidence>
<keyword evidence="3" id="KW-1185">Reference proteome</keyword>
<dbReference type="AlphaFoldDB" id="A0A0L0FB15"/>
<evidence type="ECO:0000256" key="1">
    <source>
        <dbReference type="SAM" id="MobiDB-lite"/>
    </source>
</evidence>
<feature type="region of interest" description="Disordered" evidence="1">
    <location>
        <begin position="289"/>
        <end position="320"/>
    </location>
</feature>
<feature type="region of interest" description="Disordered" evidence="1">
    <location>
        <begin position="403"/>
        <end position="439"/>
    </location>
</feature>
<dbReference type="Proteomes" id="UP000054560">
    <property type="component" value="Unassembled WGS sequence"/>
</dbReference>
<organism evidence="2 3">
    <name type="scientific">Sphaeroforma arctica JP610</name>
    <dbReference type="NCBI Taxonomy" id="667725"/>
    <lineage>
        <taxon>Eukaryota</taxon>
        <taxon>Ichthyosporea</taxon>
        <taxon>Ichthyophonida</taxon>
        <taxon>Sphaeroforma</taxon>
    </lineage>
</organism>
<feature type="region of interest" description="Disordered" evidence="1">
    <location>
        <begin position="248"/>
        <end position="274"/>
    </location>
</feature>
<feature type="compositionally biased region" description="Basic and acidic residues" evidence="1">
    <location>
        <begin position="248"/>
        <end position="266"/>
    </location>
</feature>
<dbReference type="RefSeq" id="XP_014147190.1">
    <property type="nucleotide sequence ID" value="XM_014291715.1"/>
</dbReference>
<reference evidence="2 3" key="1">
    <citation type="submission" date="2011-02" db="EMBL/GenBank/DDBJ databases">
        <title>The Genome Sequence of Sphaeroforma arctica JP610.</title>
        <authorList>
            <consortium name="The Broad Institute Genome Sequencing Platform"/>
            <person name="Russ C."/>
            <person name="Cuomo C."/>
            <person name="Young S.K."/>
            <person name="Zeng Q."/>
            <person name="Gargeya S."/>
            <person name="Alvarado L."/>
            <person name="Berlin A."/>
            <person name="Chapman S.B."/>
            <person name="Chen Z."/>
            <person name="Freedman E."/>
            <person name="Gellesch M."/>
            <person name="Goldberg J."/>
            <person name="Griggs A."/>
            <person name="Gujja S."/>
            <person name="Heilman E."/>
            <person name="Heiman D."/>
            <person name="Howarth C."/>
            <person name="Mehta T."/>
            <person name="Neiman D."/>
            <person name="Pearson M."/>
            <person name="Roberts A."/>
            <person name="Saif S."/>
            <person name="Shea T."/>
            <person name="Shenoy N."/>
            <person name="Sisk P."/>
            <person name="Stolte C."/>
            <person name="Sykes S."/>
            <person name="White J."/>
            <person name="Yandava C."/>
            <person name="Burger G."/>
            <person name="Gray M.W."/>
            <person name="Holland P.W.H."/>
            <person name="King N."/>
            <person name="Lang F.B.F."/>
            <person name="Roger A.J."/>
            <person name="Ruiz-Trillo I."/>
            <person name="Haas B."/>
            <person name="Nusbaum C."/>
            <person name="Birren B."/>
        </authorList>
    </citation>
    <scope>NUCLEOTIDE SEQUENCE [LARGE SCALE GENOMIC DNA]</scope>
    <source>
        <strain evidence="2 3">JP610</strain>
    </source>
</reference>